<dbReference type="STRING" id="6205.A0A0R3WLG1"/>
<dbReference type="EMBL" id="UYWX01000389">
    <property type="protein sequence ID" value="VDM18249.1"/>
    <property type="molecule type" value="Genomic_DNA"/>
</dbReference>
<feature type="compositionally biased region" description="Basic residues" evidence="7">
    <location>
        <begin position="103"/>
        <end position="113"/>
    </location>
</feature>
<sequence length="297" mass="33933">METILLILTFVLCVVAFFVLFFEGRAWRTKSRESSRGDRRQGSSSRRRLGNAAARRYQQRSAAFTPRAPQLMTGSDFESRSESNDGDGSTGTDSGAKPVITNQKKKIGAKKAQKLAEKERRKEEREMEARYREAIRKKEDEEIKKRKDAEAREAAAEAAQAAAEEKLRLEQELREQAEYERLKATFSIEGEGVGIQQLDEESEGQLDRNFVKEIKDAKLISLERLCVIFDMKTDACVERIQRLISEGALSGVLDDRGKFLYIEPKEYEEIARFIELRGRVTMSELVEHGNKVIKARM</sequence>
<dbReference type="Proteomes" id="UP000274429">
    <property type="component" value="Unassembled WGS sequence"/>
</dbReference>
<keyword evidence="4" id="KW-0812">Transmembrane</keyword>
<accession>A0A0R3WLG1</accession>
<dbReference type="Gene3D" id="1.10.10.10">
    <property type="entry name" value="Winged helix-like DNA-binding domain superfamily/Winged helix DNA-binding domain"/>
    <property type="match status" value="1"/>
</dbReference>
<evidence type="ECO:0000313" key="10">
    <source>
        <dbReference type="WBParaSite" id="TTAC_0000159901-mRNA-1"/>
    </source>
</evidence>
<keyword evidence="6" id="KW-0472">Membrane</keyword>
<evidence type="ECO:0000313" key="9">
    <source>
        <dbReference type="Proteomes" id="UP000274429"/>
    </source>
</evidence>
<keyword evidence="9" id="KW-1185">Reference proteome</keyword>
<dbReference type="OrthoDB" id="2285710at2759"/>
<dbReference type="GO" id="GO:0016020">
    <property type="term" value="C:membrane"/>
    <property type="evidence" value="ECO:0007669"/>
    <property type="project" value="UniProtKB-SubCell"/>
</dbReference>
<dbReference type="InterPro" id="IPR036388">
    <property type="entry name" value="WH-like_DNA-bd_sf"/>
</dbReference>
<evidence type="ECO:0000256" key="3">
    <source>
        <dbReference type="ARBA" id="ARBA00018218"/>
    </source>
</evidence>
<feature type="compositionally biased region" description="Basic and acidic residues" evidence="7">
    <location>
        <begin position="114"/>
        <end position="127"/>
    </location>
</feature>
<evidence type="ECO:0000256" key="6">
    <source>
        <dbReference type="ARBA" id="ARBA00023136"/>
    </source>
</evidence>
<evidence type="ECO:0000256" key="4">
    <source>
        <dbReference type="ARBA" id="ARBA00022692"/>
    </source>
</evidence>
<comment type="subcellular location">
    <subcellularLocation>
        <location evidence="1">Membrane</location>
        <topology evidence="1">Single-pass membrane protein</topology>
    </subcellularLocation>
</comment>
<dbReference type="SMART" id="SM01128">
    <property type="entry name" value="DDRGK"/>
    <property type="match status" value="1"/>
</dbReference>
<dbReference type="AlphaFoldDB" id="A0A0R3WLG1"/>
<dbReference type="InterPro" id="IPR019153">
    <property type="entry name" value="DDRGK_dom-contain"/>
</dbReference>
<evidence type="ECO:0000256" key="7">
    <source>
        <dbReference type="SAM" id="MobiDB-lite"/>
    </source>
</evidence>
<name>A0A0R3WLG1_HYDTA</name>
<gene>
    <name evidence="8" type="ORF">TTAC_LOCUS1586</name>
</gene>
<dbReference type="InterPro" id="IPR050899">
    <property type="entry name" value="DDRGK_domain-containing"/>
</dbReference>
<dbReference type="PANTHER" id="PTHR48176:SF1">
    <property type="entry name" value="DDRGK DOMAIN-CONTAINING PROTEIN 1"/>
    <property type="match status" value="1"/>
</dbReference>
<dbReference type="Pfam" id="PF09756">
    <property type="entry name" value="DDRGK"/>
    <property type="match status" value="1"/>
</dbReference>
<proteinExistence type="inferred from homology"/>
<dbReference type="WBParaSite" id="TTAC_0000159901-mRNA-1">
    <property type="protein sequence ID" value="TTAC_0000159901-mRNA-1"/>
    <property type="gene ID" value="TTAC_0000159901"/>
</dbReference>
<reference evidence="8 9" key="2">
    <citation type="submission" date="2018-11" db="EMBL/GenBank/DDBJ databases">
        <authorList>
            <consortium name="Pathogen Informatics"/>
        </authorList>
    </citation>
    <scope>NUCLEOTIDE SEQUENCE [LARGE SCALE GENOMIC DNA]</scope>
</reference>
<feature type="compositionally biased region" description="Low complexity" evidence="7">
    <location>
        <begin position="52"/>
        <end position="63"/>
    </location>
</feature>
<feature type="compositionally biased region" description="Low complexity" evidence="7">
    <location>
        <begin position="86"/>
        <end position="95"/>
    </location>
</feature>
<feature type="compositionally biased region" description="Basic and acidic residues" evidence="7">
    <location>
        <begin position="31"/>
        <end position="41"/>
    </location>
</feature>
<protein>
    <recommendedName>
        <fullName evidence="3">DDRGK domain-containing protein 1</fullName>
    </recommendedName>
</protein>
<evidence type="ECO:0000313" key="8">
    <source>
        <dbReference type="EMBL" id="VDM18249.1"/>
    </source>
</evidence>
<keyword evidence="5" id="KW-1133">Transmembrane helix</keyword>
<comment type="similarity">
    <text evidence="2">Belongs to the DDRGK1 family.</text>
</comment>
<dbReference type="InterPro" id="IPR036390">
    <property type="entry name" value="WH_DNA-bd_sf"/>
</dbReference>
<dbReference type="PANTHER" id="PTHR48176">
    <property type="entry name" value="DDRGK DOMAIN-CONTAINING PROTEIN 1"/>
    <property type="match status" value="1"/>
</dbReference>
<evidence type="ECO:0000256" key="5">
    <source>
        <dbReference type="ARBA" id="ARBA00022989"/>
    </source>
</evidence>
<evidence type="ECO:0000256" key="1">
    <source>
        <dbReference type="ARBA" id="ARBA00004167"/>
    </source>
</evidence>
<feature type="region of interest" description="Disordered" evidence="7">
    <location>
        <begin position="31"/>
        <end position="127"/>
    </location>
</feature>
<dbReference type="GO" id="GO:0044389">
    <property type="term" value="F:ubiquitin-like protein ligase binding"/>
    <property type="evidence" value="ECO:0007669"/>
    <property type="project" value="TreeGrafter"/>
</dbReference>
<dbReference type="SUPFAM" id="SSF46785">
    <property type="entry name" value="Winged helix' DNA-binding domain"/>
    <property type="match status" value="1"/>
</dbReference>
<reference evidence="10" key="1">
    <citation type="submission" date="2017-02" db="UniProtKB">
        <authorList>
            <consortium name="WormBaseParasite"/>
        </authorList>
    </citation>
    <scope>IDENTIFICATION</scope>
</reference>
<organism evidence="10">
    <name type="scientific">Hydatigena taeniaeformis</name>
    <name type="common">Feline tapeworm</name>
    <name type="synonym">Taenia taeniaeformis</name>
    <dbReference type="NCBI Taxonomy" id="6205"/>
    <lineage>
        <taxon>Eukaryota</taxon>
        <taxon>Metazoa</taxon>
        <taxon>Spiralia</taxon>
        <taxon>Lophotrochozoa</taxon>
        <taxon>Platyhelminthes</taxon>
        <taxon>Cestoda</taxon>
        <taxon>Eucestoda</taxon>
        <taxon>Cyclophyllidea</taxon>
        <taxon>Taeniidae</taxon>
        <taxon>Hydatigera</taxon>
    </lineage>
</organism>
<evidence type="ECO:0000256" key="2">
    <source>
        <dbReference type="ARBA" id="ARBA00009829"/>
    </source>
</evidence>